<protein>
    <recommendedName>
        <fullName evidence="5">DUF721 domain-containing protein</fullName>
    </recommendedName>
</protein>
<dbReference type="PIRSF" id="PIRSF032064">
    <property type="entry name" value="UCP032064"/>
    <property type="match status" value="1"/>
</dbReference>
<dbReference type="PATRIC" id="fig|1653334.4.peg.2248"/>
<dbReference type="EMBL" id="FMBM01000002">
    <property type="protein sequence ID" value="SCC80195.1"/>
    <property type="molecule type" value="Genomic_DNA"/>
</dbReference>
<dbReference type="STRING" id="1653334.GA0071312_1341"/>
<evidence type="ECO:0000313" key="1">
    <source>
        <dbReference type="EMBL" id="KPQ11719.1"/>
    </source>
</evidence>
<proteinExistence type="predicted"/>
<dbReference type="Proteomes" id="UP000182800">
    <property type="component" value="Unassembled WGS sequence"/>
</dbReference>
<sequence>MAPALAKQGFASGDVIAAWPEIVGSHLAVFSQPVKLEWPRRRGPRDPERAPDPATLVVRVEGAFALDFQQSVPLVIERLNAHYGWACIGRVVIRQGPVMRPPERVAAPVPADPETAQMVAAKVDAIDDPGLRAALARFGEAVIAGKGPRHGRR</sequence>
<evidence type="ECO:0008006" key="5">
    <source>
        <dbReference type="Google" id="ProtNLM"/>
    </source>
</evidence>
<name>A0A0P7YCB3_9HYPH</name>
<dbReference type="InterPro" id="IPR010593">
    <property type="entry name" value="DUF1159"/>
</dbReference>
<keyword evidence="4" id="KW-1185">Reference proteome</keyword>
<evidence type="ECO:0000313" key="4">
    <source>
        <dbReference type="Proteomes" id="UP000182800"/>
    </source>
</evidence>
<organism evidence="1 3">
    <name type="scientific">Saliniramus fredricksonii</name>
    <dbReference type="NCBI Taxonomy" id="1653334"/>
    <lineage>
        <taxon>Bacteria</taxon>
        <taxon>Pseudomonadati</taxon>
        <taxon>Pseudomonadota</taxon>
        <taxon>Alphaproteobacteria</taxon>
        <taxon>Hyphomicrobiales</taxon>
        <taxon>Salinarimonadaceae</taxon>
        <taxon>Saliniramus</taxon>
    </lineage>
</organism>
<dbReference type="Pfam" id="PF05258">
    <property type="entry name" value="DciA"/>
    <property type="match status" value="1"/>
</dbReference>
<gene>
    <name evidence="2" type="ORF">GA0071312_1341</name>
    <name evidence="1" type="ORF">HLUCCO17_05895</name>
</gene>
<reference evidence="2 4" key="2">
    <citation type="submission" date="2016-08" db="EMBL/GenBank/DDBJ databases">
        <authorList>
            <person name="Varghese N."/>
            <person name="Submissions Spin"/>
        </authorList>
    </citation>
    <scope>NUCLEOTIDE SEQUENCE [LARGE SCALE GENOMIC DNA]</scope>
    <source>
        <strain evidence="2 4">HL-109</strain>
    </source>
</reference>
<dbReference type="AlphaFoldDB" id="A0A0P7YCB3"/>
<comment type="caution">
    <text evidence="1">The sequence shown here is derived from an EMBL/GenBank/DDBJ whole genome shotgun (WGS) entry which is preliminary data.</text>
</comment>
<dbReference type="Proteomes" id="UP000050497">
    <property type="component" value="Unassembled WGS sequence"/>
</dbReference>
<accession>A0A0P7YCB3</accession>
<evidence type="ECO:0000313" key="2">
    <source>
        <dbReference type="EMBL" id="SCC80195.1"/>
    </source>
</evidence>
<dbReference type="EMBL" id="LJSX01000006">
    <property type="protein sequence ID" value="KPQ11719.1"/>
    <property type="molecule type" value="Genomic_DNA"/>
</dbReference>
<reference evidence="1 3" key="1">
    <citation type="submission" date="2015-09" db="EMBL/GenBank/DDBJ databases">
        <title>Identification and resolution of microdiversity through metagenomic sequencing of parallel consortia.</title>
        <authorList>
            <person name="Nelson W.C."/>
            <person name="Romine M.F."/>
            <person name="Lindemann S.R."/>
        </authorList>
    </citation>
    <scope>NUCLEOTIDE SEQUENCE [LARGE SCALE GENOMIC DNA]</scope>
    <source>
        <strain evidence="1">HL-109</strain>
    </source>
</reference>
<dbReference type="InterPro" id="IPR007922">
    <property type="entry name" value="DciA-like"/>
</dbReference>
<evidence type="ECO:0000313" key="3">
    <source>
        <dbReference type="Proteomes" id="UP000050497"/>
    </source>
</evidence>